<name>A0A5J4YW89_PORPP</name>
<reference evidence="5" key="1">
    <citation type="journal article" date="2019" name="Nat. Commun.">
        <title>Expansion of phycobilisome linker gene families in mesophilic red algae.</title>
        <authorList>
            <person name="Lee J."/>
            <person name="Kim D."/>
            <person name="Bhattacharya D."/>
            <person name="Yoon H.S."/>
        </authorList>
    </citation>
    <scope>NUCLEOTIDE SEQUENCE [LARGE SCALE GENOMIC DNA]</scope>
    <source>
        <strain evidence="5">CCMP 1328</strain>
    </source>
</reference>
<evidence type="ECO:0000313" key="5">
    <source>
        <dbReference type="Proteomes" id="UP000324585"/>
    </source>
</evidence>
<protein>
    <submittedName>
        <fullName evidence="4">Uncharacterized protein</fullName>
    </submittedName>
</protein>
<proteinExistence type="predicted"/>
<feature type="compositionally biased region" description="Low complexity" evidence="3">
    <location>
        <begin position="29"/>
        <end position="44"/>
    </location>
</feature>
<feature type="compositionally biased region" description="Polar residues" evidence="3">
    <location>
        <begin position="770"/>
        <end position="805"/>
    </location>
</feature>
<evidence type="ECO:0000256" key="3">
    <source>
        <dbReference type="SAM" id="MobiDB-lite"/>
    </source>
</evidence>
<organism evidence="4 5">
    <name type="scientific">Porphyridium purpureum</name>
    <name type="common">Red alga</name>
    <name type="synonym">Porphyridium cruentum</name>
    <dbReference type="NCBI Taxonomy" id="35688"/>
    <lineage>
        <taxon>Eukaryota</taxon>
        <taxon>Rhodophyta</taxon>
        <taxon>Bangiophyceae</taxon>
        <taxon>Porphyridiales</taxon>
        <taxon>Porphyridiaceae</taxon>
        <taxon>Porphyridium</taxon>
    </lineage>
</organism>
<feature type="compositionally biased region" description="Low complexity" evidence="3">
    <location>
        <begin position="752"/>
        <end position="769"/>
    </location>
</feature>
<dbReference type="Proteomes" id="UP000324585">
    <property type="component" value="Unassembled WGS sequence"/>
</dbReference>
<evidence type="ECO:0000256" key="1">
    <source>
        <dbReference type="ARBA" id="ARBA00004123"/>
    </source>
</evidence>
<feature type="region of interest" description="Disordered" evidence="3">
    <location>
        <begin position="418"/>
        <end position="551"/>
    </location>
</feature>
<dbReference type="PANTHER" id="PTHR45093:SF2">
    <property type="entry name" value="LISH DOMAIN-CONTAINING PROTEIN"/>
    <property type="match status" value="1"/>
</dbReference>
<comment type="caution">
    <text evidence="4">The sequence shown here is derived from an EMBL/GenBank/DDBJ whole genome shotgun (WGS) entry which is preliminary data.</text>
</comment>
<feature type="compositionally biased region" description="Low complexity" evidence="3">
    <location>
        <begin position="174"/>
        <end position="185"/>
    </location>
</feature>
<feature type="compositionally biased region" description="Low complexity" evidence="3">
    <location>
        <begin position="501"/>
        <end position="544"/>
    </location>
</feature>
<evidence type="ECO:0000256" key="2">
    <source>
        <dbReference type="ARBA" id="ARBA00023242"/>
    </source>
</evidence>
<feature type="compositionally biased region" description="Polar residues" evidence="3">
    <location>
        <begin position="233"/>
        <end position="245"/>
    </location>
</feature>
<feature type="compositionally biased region" description="Basic and acidic residues" evidence="3">
    <location>
        <begin position="99"/>
        <end position="123"/>
    </location>
</feature>
<gene>
    <name evidence="4" type="ORF">FVE85_3235</name>
</gene>
<feature type="region of interest" description="Disordered" evidence="3">
    <location>
        <begin position="1"/>
        <end position="51"/>
    </location>
</feature>
<dbReference type="PANTHER" id="PTHR45093">
    <property type="entry name" value="TRANSCRIPTION ACTIVATOR MSS11"/>
    <property type="match status" value="1"/>
</dbReference>
<feature type="region of interest" description="Disordered" evidence="3">
    <location>
        <begin position="720"/>
        <end position="805"/>
    </location>
</feature>
<dbReference type="GO" id="GO:0005634">
    <property type="term" value="C:nucleus"/>
    <property type="evidence" value="ECO:0007669"/>
    <property type="project" value="UniProtKB-SubCell"/>
</dbReference>
<feature type="compositionally biased region" description="Polar residues" evidence="3">
    <location>
        <begin position="155"/>
        <end position="168"/>
    </location>
</feature>
<feature type="compositionally biased region" description="Basic and acidic residues" evidence="3">
    <location>
        <begin position="137"/>
        <end position="149"/>
    </location>
</feature>
<dbReference type="EMBL" id="VRMN01000004">
    <property type="protein sequence ID" value="KAA8494994.1"/>
    <property type="molecule type" value="Genomic_DNA"/>
</dbReference>
<accession>A0A5J4YW89</accession>
<dbReference type="OMA" id="GVAHENK"/>
<evidence type="ECO:0000313" key="4">
    <source>
        <dbReference type="EMBL" id="KAA8494994.1"/>
    </source>
</evidence>
<dbReference type="AlphaFoldDB" id="A0A5J4YW89"/>
<feature type="compositionally biased region" description="Polar residues" evidence="3">
    <location>
        <begin position="458"/>
        <end position="471"/>
    </location>
</feature>
<feature type="compositionally biased region" description="Low complexity" evidence="3">
    <location>
        <begin position="312"/>
        <end position="331"/>
    </location>
</feature>
<feature type="region of interest" description="Disordered" evidence="3">
    <location>
        <begin position="92"/>
        <end position="397"/>
    </location>
</feature>
<comment type="subcellular location">
    <subcellularLocation>
        <location evidence="1">Nucleus</location>
    </subcellularLocation>
</comment>
<keyword evidence="5" id="KW-1185">Reference proteome</keyword>
<feature type="compositionally biased region" description="Low complexity" evidence="3">
    <location>
        <begin position="441"/>
        <end position="457"/>
    </location>
</feature>
<keyword evidence="2" id="KW-0539">Nucleus</keyword>
<sequence>MSGKASAPVPPAAGPAAQGRKKKGGGEGARAPAAGAPASTTKAEGPLAGPGELTAQQKKVMVMEVCGIGSGDAVQLLEECNMDEQRAIERHLASASEWSEVRPTKKPLKSDVADDHAVSDKPPRKGKKGVPEVSVSGRDRSGVAHENKQGRGAHQGSSNASNKGSQTKGAVGTSRRNQSSQRSGQVEAKNSTSNAREKKAKASRRPAPGDTSSVSLEVSAEHAPEAPSDLEAPQSQATGLPSTESAPKAWLGNGTGSAPLVADGTATSVPGAPAVRSKGAPASKMNFAAAVARGSLQKQQQEEEEKQRLENQQRQILLLQKQMEQQQAQAKQSKEAAEARSSIVTSTASSLAPDVPTKAGPGPKAGAENSFGDAETQAKFVDASTANAQEKWEASRNDASLVDDAAVSGLNLQFGSFPLGNWSGDASKQEESTGPVHSNPATANAAVAASASITGSTLSSIPTQEVSNQSRPVGAAQVGSDELPTTSQVATPPLANGSRLPQPQQQQQQQQQMPQYASQANPYYQLSQPQYQQQQQQHHSSNPYVKGSGAGAPVNVSPGIVPQAPYNVYQNPYSMMPMHGYASPPGYYGNDSRTPGSQEKAQQTGVPAAGGFMMAPSGYMQYASMYGYAPGPTPYAVPGSHPYAQYTSHQDSYGPYAYGAPTSMAAAANVKLPAGQRPLVPGTAAAGSEEAFPSSKGYSGDHHVPYAGGYGMASAMPGAASLGGTSSKQQQQQQQYVGAGTHDAHVPAAAWQHYQQQQQLQPQSHSYSQAQPLYQPGTSDHSSSNTAAYGESGNMSSNNVGGYPY</sequence>